<reference evidence="1 2" key="1">
    <citation type="journal article" date="2021" name="Plant Biotechnol. J.">
        <title>Multi-omics assisted identification of the key and species-specific regulatory components of drought-tolerant mechanisms in Gossypium stocksii.</title>
        <authorList>
            <person name="Yu D."/>
            <person name="Ke L."/>
            <person name="Zhang D."/>
            <person name="Wu Y."/>
            <person name="Sun Y."/>
            <person name="Mei J."/>
            <person name="Sun J."/>
            <person name="Sun Y."/>
        </authorList>
    </citation>
    <scope>NUCLEOTIDE SEQUENCE [LARGE SCALE GENOMIC DNA]</scope>
    <source>
        <strain evidence="2">cv. E1</strain>
        <tissue evidence="1">Leaf</tissue>
    </source>
</reference>
<name>A0A9D3ZSH5_9ROSI</name>
<evidence type="ECO:0008006" key="3">
    <source>
        <dbReference type="Google" id="ProtNLM"/>
    </source>
</evidence>
<dbReference type="EMBL" id="JAIQCV010000009">
    <property type="protein sequence ID" value="KAH1063265.1"/>
    <property type="molecule type" value="Genomic_DNA"/>
</dbReference>
<evidence type="ECO:0000313" key="2">
    <source>
        <dbReference type="Proteomes" id="UP000828251"/>
    </source>
</evidence>
<proteinExistence type="predicted"/>
<comment type="caution">
    <text evidence="1">The sequence shown here is derived from an EMBL/GenBank/DDBJ whole genome shotgun (WGS) entry which is preliminary data.</text>
</comment>
<protein>
    <recommendedName>
        <fullName evidence="3">tRNA-uridine aminocarboxypropyltransferase</fullName>
    </recommendedName>
</protein>
<keyword evidence="2" id="KW-1185">Reference proteome</keyword>
<sequence>MCKLKVDFLCSSCSKPARVCLCSIRNHPLNSTRITTLGLKNLNAVTVFGVDFEAWFEIRLLEPGLGLIGLESSGFDQVREKEMTLKAGIKVKGDGTCQDEKNRDLMRILVRN</sequence>
<accession>A0A9D3ZSH5</accession>
<evidence type="ECO:0000313" key="1">
    <source>
        <dbReference type="EMBL" id="KAH1063265.1"/>
    </source>
</evidence>
<dbReference type="AlphaFoldDB" id="A0A9D3ZSH5"/>
<dbReference type="OrthoDB" id="408541at2759"/>
<dbReference type="Proteomes" id="UP000828251">
    <property type="component" value="Unassembled WGS sequence"/>
</dbReference>
<organism evidence="1 2">
    <name type="scientific">Gossypium stocksii</name>
    <dbReference type="NCBI Taxonomy" id="47602"/>
    <lineage>
        <taxon>Eukaryota</taxon>
        <taxon>Viridiplantae</taxon>
        <taxon>Streptophyta</taxon>
        <taxon>Embryophyta</taxon>
        <taxon>Tracheophyta</taxon>
        <taxon>Spermatophyta</taxon>
        <taxon>Magnoliopsida</taxon>
        <taxon>eudicotyledons</taxon>
        <taxon>Gunneridae</taxon>
        <taxon>Pentapetalae</taxon>
        <taxon>rosids</taxon>
        <taxon>malvids</taxon>
        <taxon>Malvales</taxon>
        <taxon>Malvaceae</taxon>
        <taxon>Malvoideae</taxon>
        <taxon>Gossypium</taxon>
    </lineage>
</organism>
<gene>
    <name evidence="1" type="ORF">J1N35_028252</name>
</gene>